<dbReference type="InterPro" id="IPR050382">
    <property type="entry name" value="MFS_Na/Anion_cotransporter"/>
</dbReference>
<name>A0A6M2DZM5_XENCH</name>
<sequence length="318" mass="35400">MPLCALIASRIGWEYIFYVFGAIGIIWFFFYWTIVKGSPEEDPNISKEELEYIQRSLGVNNASKNDGTRTTPWRSILKSAPVWAIVASHFSENWGFYTLLTQLPSFLKDVLDFKLEKTGFMSALPYLAMAILLQFSGQLADRCQVKGWLTTTQVRRYFNCSAFIGQTIFLLLAGFILKPIGSMVCLTIAVGLGAFAWSGFSVNHLDIAPQYASILMGLSNTFATLPGIISPQLTGFIVNGKSGDDLLTSWQIVFYISSGIYLIGAVIYWCFASGDIQPWAKTENITRPTHNVDKNSGVADGRIEKGIYNEGLELENEK</sequence>
<keyword evidence="6 7" id="KW-0472">Membrane</keyword>
<dbReference type="InterPro" id="IPR011701">
    <property type="entry name" value="MFS"/>
</dbReference>
<dbReference type="Gene3D" id="1.20.1250.20">
    <property type="entry name" value="MFS general substrate transporter like domains"/>
    <property type="match status" value="2"/>
</dbReference>
<evidence type="ECO:0000256" key="7">
    <source>
        <dbReference type="SAM" id="Phobius"/>
    </source>
</evidence>
<evidence type="ECO:0000256" key="3">
    <source>
        <dbReference type="ARBA" id="ARBA00022692"/>
    </source>
</evidence>
<evidence type="ECO:0000256" key="2">
    <source>
        <dbReference type="ARBA" id="ARBA00022448"/>
    </source>
</evidence>
<feature type="transmembrane region" description="Helical" evidence="7">
    <location>
        <begin position="180"/>
        <end position="199"/>
    </location>
</feature>
<evidence type="ECO:0000256" key="6">
    <source>
        <dbReference type="ARBA" id="ARBA00023136"/>
    </source>
</evidence>
<protein>
    <submittedName>
        <fullName evidence="8">Putative permease of the major facilitator superfamily protein</fullName>
    </submittedName>
</protein>
<proteinExistence type="predicted"/>
<feature type="transmembrane region" description="Helical" evidence="7">
    <location>
        <begin position="118"/>
        <end position="136"/>
    </location>
</feature>
<keyword evidence="4" id="KW-0769">Symport</keyword>
<evidence type="ECO:0000313" key="8">
    <source>
        <dbReference type="EMBL" id="NOV50067.1"/>
    </source>
</evidence>
<evidence type="ECO:0000256" key="1">
    <source>
        <dbReference type="ARBA" id="ARBA00004141"/>
    </source>
</evidence>
<feature type="transmembrane region" description="Helical" evidence="7">
    <location>
        <begin position="249"/>
        <end position="271"/>
    </location>
</feature>
<keyword evidence="2" id="KW-0813">Transport</keyword>
<keyword evidence="5 7" id="KW-1133">Transmembrane helix</keyword>
<feature type="transmembrane region" description="Helical" evidence="7">
    <location>
        <begin position="211"/>
        <end position="229"/>
    </location>
</feature>
<dbReference type="AlphaFoldDB" id="A0A6M2DZM5"/>
<comment type="subcellular location">
    <subcellularLocation>
        <location evidence="1">Membrane</location>
        <topology evidence="1">Multi-pass membrane protein</topology>
    </subcellularLocation>
</comment>
<dbReference type="PANTHER" id="PTHR11662:SF455">
    <property type="entry name" value="GH23975P"/>
    <property type="match status" value="1"/>
</dbReference>
<dbReference type="Pfam" id="PF07690">
    <property type="entry name" value="MFS_1"/>
    <property type="match status" value="1"/>
</dbReference>
<dbReference type="GO" id="GO:0016020">
    <property type="term" value="C:membrane"/>
    <property type="evidence" value="ECO:0007669"/>
    <property type="project" value="UniProtKB-SubCell"/>
</dbReference>
<feature type="transmembrane region" description="Helical" evidence="7">
    <location>
        <begin position="12"/>
        <end position="34"/>
    </location>
</feature>
<organism evidence="8">
    <name type="scientific">Xenopsylla cheopis</name>
    <name type="common">Oriental rat flea</name>
    <name type="synonym">Pulex cheopis</name>
    <dbReference type="NCBI Taxonomy" id="163159"/>
    <lineage>
        <taxon>Eukaryota</taxon>
        <taxon>Metazoa</taxon>
        <taxon>Ecdysozoa</taxon>
        <taxon>Arthropoda</taxon>
        <taxon>Hexapoda</taxon>
        <taxon>Insecta</taxon>
        <taxon>Pterygota</taxon>
        <taxon>Neoptera</taxon>
        <taxon>Endopterygota</taxon>
        <taxon>Siphonaptera</taxon>
        <taxon>Pulicidae</taxon>
        <taxon>Xenopsyllinae</taxon>
        <taxon>Xenopsylla</taxon>
    </lineage>
</organism>
<dbReference type="GO" id="GO:0015293">
    <property type="term" value="F:symporter activity"/>
    <property type="evidence" value="ECO:0007669"/>
    <property type="project" value="UniProtKB-KW"/>
</dbReference>
<evidence type="ECO:0000256" key="4">
    <source>
        <dbReference type="ARBA" id="ARBA00022847"/>
    </source>
</evidence>
<dbReference type="EMBL" id="GIIL01006341">
    <property type="protein sequence ID" value="NOV50067.1"/>
    <property type="molecule type" value="Transcribed_RNA"/>
</dbReference>
<dbReference type="SUPFAM" id="SSF103473">
    <property type="entry name" value="MFS general substrate transporter"/>
    <property type="match status" value="1"/>
</dbReference>
<dbReference type="FunFam" id="1.20.1250.20:FF:000003">
    <property type="entry name" value="Solute carrier family 17 member 3"/>
    <property type="match status" value="1"/>
</dbReference>
<dbReference type="GO" id="GO:0006820">
    <property type="term" value="P:monoatomic anion transport"/>
    <property type="evidence" value="ECO:0007669"/>
    <property type="project" value="TreeGrafter"/>
</dbReference>
<reference evidence="8" key="1">
    <citation type="submission" date="2020-03" db="EMBL/GenBank/DDBJ databases">
        <title>Transcriptomic Profiling of the Digestive Tract of the Rat Flea, Xenopsylla cheopis, Following Blood Feeding and Infection with Yersinia pestis.</title>
        <authorList>
            <person name="Bland D.M."/>
            <person name="Martens C.A."/>
            <person name="Virtaneva K."/>
            <person name="Kanakabandi K."/>
            <person name="Long D."/>
            <person name="Rosenke R."/>
            <person name="Saturday G.A."/>
            <person name="Hoyt F.H."/>
            <person name="Bruno D.P."/>
            <person name="Ribeiro J.M.C."/>
            <person name="Hinnebusch J."/>
        </authorList>
    </citation>
    <scope>NUCLEOTIDE SEQUENCE</scope>
</reference>
<evidence type="ECO:0000256" key="5">
    <source>
        <dbReference type="ARBA" id="ARBA00022989"/>
    </source>
</evidence>
<feature type="transmembrane region" description="Helical" evidence="7">
    <location>
        <begin position="157"/>
        <end position="174"/>
    </location>
</feature>
<keyword evidence="3 7" id="KW-0812">Transmembrane</keyword>
<dbReference type="PANTHER" id="PTHR11662">
    <property type="entry name" value="SOLUTE CARRIER FAMILY 17"/>
    <property type="match status" value="1"/>
</dbReference>
<dbReference type="InterPro" id="IPR036259">
    <property type="entry name" value="MFS_trans_sf"/>
</dbReference>
<accession>A0A6M2DZM5</accession>